<protein>
    <submittedName>
        <fullName evidence="2">Uncharacterized membrane protein YuzA (DUF378 family)</fullName>
    </submittedName>
</protein>
<reference evidence="2 3" key="1">
    <citation type="submission" date="2021-01" db="EMBL/GenBank/DDBJ databases">
        <title>Genomic Encyclopedia of Type Strains, Phase IV (KMG-IV): sequencing the most valuable type-strain genomes for metagenomic binning, comparative biology and taxonomic classification.</title>
        <authorList>
            <person name="Goeker M."/>
        </authorList>
    </citation>
    <scope>NUCLEOTIDE SEQUENCE [LARGE SCALE GENOMIC DNA]</scope>
    <source>
        <strain evidence="2 3">DSM 104297</strain>
    </source>
</reference>
<gene>
    <name evidence="2" type="ORF">JOC83_000874</name>
</gene>
<evidence type="ECO:0000256" key="1">
    <source>
        <dbReference type="SAM" id="Phobius"/>
    </source>
</evidence>
<evidence type="ECO:0000313" key="3">
    <source>
        <dbReference type="Proteomes" id="UP000809829"/>
    </source>
</evidence>
<dbReference type="Pfam" id="PF04070">
    <property type="entry name" value="DUF378"/>
    <property type="match status" value="1"/>
</dbReference>
<keyword evidence="1" id="KW-1133">Transmembrane helix</keyword>
<evidence type="ECO:0000313" key="2">
    <source>
        <dbReference type="EMBL" id="MBM7702048.1"/>
    </source>
</evidence>
<dbReference type="InterPro" id="IPR007211">
    <property type="entry name" value="DUF378"/>
</dbReference>
<dbReference type="RefSeq" id="WP_205184270.1">
    <property type="nucleotide sequence ID" value="NZ_JAFBFC010000001.1"/>
</dbReference>
<comment type="caution">
    <text evidence="2">The sequence shown here is derived from an EMBL/GenBank/DDBJ whole genome shotgun (WGS) entry which is preliminary data.</text>
</comment>
<keyword evidence="1" id="KW-0472">Membrane</keyword>
<name>A0ABS2QS62_9BACI</name>
<organism evidence="2 3">
    <name type="scientific">Priestia iocasae</name>
    <dbReference type="NCBI Taxonomy" id="2291674"/>
    <lineage>
        <taxon>Bacteria</taxon>
        <taxon>Bacillati</taxon>
        <taxon>Bacillota</taxon>
        <taxon>Bacilli</taxon>
        <taxon>Bacillales</taxon>
        <taxon>Bacillaceae</taxon>
        <taxon>Priestia</taxon>
    </lineage>
</organism>
<dbReference type="PANTHER" id="PTHR37304:SF1">
    <property type="entry name" value="MEMBRANE PROTEIN"/>
    <property type="match status" value="1"/>
</dbReference>
<keyword evidence="1" id="KW-0812">Transmembrane</keyword>
<accession>A0ABS2QS62</accession>
<feature type="transmembrane region" description="Helical" evidence="1">
    <location>
        <begin position="39"/>
        <end position="56"/>
    </location>
</feature>
<sequence>MRFLPVFTMVLLIIGGLNWLFVALDFNIVQELFGSMPQIVTFVYWLIGLSAIYQLYDRFLRGR</sequence>
<dbReference type="Proteomes" id="UP000809829">
    <property type="component" value="Unassembled WGS sequence"/>
</dbReference>
<keyword evidence="3" id="KW-1185">Reference proteome</keyword>
<proteinExistence type="predicted"/>
<dbReference type="PANTHER" id="PTHR37304">
    <property type="entry name" value="MEMBRANE PROTEIN-RELATED"/>
    <property type="match status" value="1"/>
</dbReference>
<dbReference type="EMBL" id="JAFBFC010000001">
    <property type="protein sequence ID" value="MBM7702048.1"/>
    <property type="molecule type" value="Genomic_DNA"/>
</dbReference>